<comment type="caution">
    <text evidence="3">The sequence shown here is derived from an EMBL/GenBank/DDBJ whole genome shotgun (WGS) entry which is preliminary data.</text>
</comment>
<dbReference type="RefSeq" id="WP_033056689.1">
    <property type="nucleotide sequence ID" value="NZ_AZQQ01000074.1"/>
</dbReference>
<keyword evidence="1" id="KW-1003">Cell membrane</keyword>
<organism evidence="3 4">
    <name type="scientific">Pseudomonas mandelii PD30</name>
    <dbReference type="NCBI Taxonomy" id="1419583"/>
    <lineage>
        <taxon>Bacteria</taxon>
        <taxon>Pseudomonadati</taxon>
        <taxon>Pseudomonadota</taxon>
        <taxon>Gammaproteobacteria</taxon>
        <taxon>Pseudomonadales</taxon>
        <taxon>Pseudomonadaceae</taxon>
        <taxon>Pseudomonas</taxon>
    </lineage>
</organism>
<evidence type="ECO:0000313" key="3">
    <source>
        <dbReference type="EMBL" id="KDD69070.1"/>
    </source>
</evidence>
<proteinExistence type="predicted"/>
<evidence type="ECO:0000256" key="1">
    <source>
        <dbReference type="ARBA" id="ARBA00022519"/>
    </source>
</evidence>
<dbReference type="eggNOG" id="COG1216">
    <property type="taxonomic scope" value="Bacteria"/>
</dbReference>
<evidence type="ECO:0000259" key="2">
    <source>
        <dbReference type="Pfam" id="PF00535"/>
    </source>
</evidence>
<dbReference type="EMBL" id="AZQQ01000074">
    <property type="protein sequence ID" value="KDD69070.1"/>
    <property type="molecule type" value="Genomic_DNA"/>
</dbReference>
<feature type="domain" description="Glycosyltransferase 2-like" evidence="2">
    <location>
        <begin position="8"/>
        <end position="127"/>
    </location>
</feature>
<dbReference type="InterPro" id="IPR029044">
    <property type="entry name" value="Nucleotide-diphossugar_trans"/>
</dbReference>
<sequence length="318" mass="35712">MASAPLDVLVVNYNTAELLQPMFNALRQSNSVDRTRYLVVDNASADNSLECLATICPEAFQLANESNVGFGRANNQLVEHLQGKYALLLNTDAFVAADTLSKTLEYMEANPDCGVLGVRLVGREGDLQPSCRYFPTPLNIFLGRTGLERFFPAVKRVDDMTWDHASVRECDWVPGCYYLIRREVIDQVGLFDPRYFLYFEEIDHCKRVKQAGWKVVYYPHTTVVHIGGESAKSVDKLNAASRQLPTLQIESELLYFRKHHGLSGLASHMLLVSMGDLILALKALLKGRGRAALGACWQHTRVTWALLRDTKFASQPTR</sequence>
<accession>A0A059L4N0</accession>
<gene>
    <name evidence="3" type="ORF">V466_11625</name>
</gene>
<dbReference type="SUPFAM" id="SSF53448">
    <property type="entry name" value="Nucleotide-diphospho-sugar transferases"/>
    <property type="match status" value="1"/>
</dbReference>
<keyword evidence="1" id="KW-0472">Membrane</keyword>
<dbReference type="InterPro" id="IPR001173">
    <property type="entry name" value="Glyco_trans_2-like"/>
</dbReference>
<dbReference type="Gene3D" id="3.90.550.10">
    <property type="entry name" value="Spore Coat Polysaccharide Biosynthesis Protein SpsA, Chain A"/>
    <property type="match status" value="1"/>
</dbReference>
<dbReference type="AlphaFoldDB" id="A0A059L4N0"/>
<protein>
    <submittedName>
        <fullName evidence="3">Glycosyl transferase</fullName>
    </submittedName>
</protein>
<dbReference type="GO" id="GO:0016740">
    <property type="term" value="F:transferase activity"/>
    <property type="evidence" value="ECO:0007669"/>
    <property type="project" value="UniProtKB-KW"/>
</dbReference>
<name>A0A059L4N0_9PSED</name>
<dbReference type="PANTHER" id="PTHR43179:SF7">
    <property type="entry name" value="RHAMNOSYLTRANSFERASE WBBL"/>
    <property type="match status" value="1"/>
</dbReference>
<keyword evidence="1" id="KW-0997">Cell inner membrane</keyword>
<evidence type="ECO:0000313" key="4">
    <source>
        <dbReference type="Proteomes" id="UP000026739"/>
    </source>
</evidence>
<keyword evidence="3" id="KW-0808">Transferase</keyword>
<dbReference type="PANTHER" id="PTHR43179">
    <property type="entry name" value="RHAMNOSYLTRANSFERASE WBBL"/>
    <property type="match status" value="1"/>
</dbReference>
<dbReference type="Proteomes" id="UP000026739">
    <property type="component" value="Unassembled WGS sequence"/>
</dbReference>
<dbReference type="Pfam" id="PF00535">
    <property type="entry name" value="Glycos_transf_2"/>
    <property type="match status" value="1"/>
</dbReference>
<dbReference type="CDD" id="cd04186">
    <property type="entry name" value="GT_2_like_c"/>
    <property type="match status" value="1"/>
</dbReference>
<reference evidence="3 4" key="1">
    <citation type="submission" date="2013-12" db="EMBL/GenBank/DDBJ databases">
        <authorList>
            <person name="Formusa P.A."/>
            <person name="Habash M."/>
            <person name="Lee H."/>
            <person name="Trevors J.T."/>
        </authorList>
    </citation>
    <scope>NUCLEOTIDE SEQUENCE [LARGE SCALE GENOMIC DNA]</scope>
    <source>
        <strain evidence="3 4">PD30</strain>
    </source>
</reference>